<gene>
    <name evidence="2" type="ORF">ABZ568_00915</name>
</gene>
<evidence type="ECO:0000256" key="1">
    <source>
        <dbReference type="SAM" id="Phobius"/>
    </source>
</evidence>
<name>A0ABV2XLZ5_9ACTN</name>
<organism evidence="2 3">
    <name type="scientific">Streptomyces olindensis</name>
    <dbReference type="NCBI Taxonomy" id="358823"/>
    <lineage>
        <taxon>Bacteria</taxon>
        <taxon>Bacillati</taxon>
        <taxon>Actinomycetota</taxon>
        <taxon>Actinomycetes</taxon>
        <taxon>Kitasatosporales</taxon>
        <taxon>Streptomycetaceae</taxon>
        <taxon>Streptomyces</taxon>
    </lineage>
</organism>
<feature type="transmembrane region" description="Helical" evidence="1">
    <location>
        <begin position="30"/>
        <end position="58"/>
    </location>
</feature>
<sequence length="59" mass="5952">MNGPGSTPAPVKGGAVKAFRKFMVGLSFGVATWAATAFIPVVGPWAPVLGLAVALVLWA</sequence>
<keyword evidence="1" id="KW-0472">Membrane</keyword>
<reference evidence="2 3" key="1">
    <citation type="submission" date="2024-06" db="EMBL/GenBank/DDBJ databases">
        <title>The Natural Products Discovery Center: Release of the First 8490 Sequenced Strains for Exploring Actinobacteria Biosynthetic Diversity.</title>
        <authorList>
            <person name="Kalkreuter E."/>
            <person name="Kautsar S.A."/>
            <person name="Yang D."/>
            <person name="Bader C.D."/>
            <person name="Teijaro C.N."/>
            <person name="Fluegel L."/>
            <person name="Davis C.M."/>
            <person name="Simpson J.R."/>
            <person name="Lauterbach L."/>
            <person name="Steele A.D."/>
            <person name="Gui C."/>
            <person name="Meng S."/>
            <person name="Li G."/>
            <person name="Viehrig K."/>
            <person name="Ye F."/>
            <person name="Su P."/>
            <person name="Kiefer A.F."/>
            <person name="Nichols A."/>
            <person name="Cepeda A.J."/>
            <person name="Yan W."/>
            <person name="Fan B."/>
            <person name="Jiang Y."/>
            <person name="Adhikari A."/>
            <person name="Zheng C.-J."/>
            <person name="Schuster L."/>
            <person name="Cowan T.M."/>
            <person name="Smanski M.J."/>
            <person name="Chevrette M.G."/>
            <person name="De Carvalho L.P.S."/>
            <person name="Shen B."/>
        </authorList>
    </citation>
    <scope>NUCLEOTIDE SEQUENCE [LARGE SCALE GENOMIC DNA]</scope>
    <source>
        <strain evidence="2 3">NPDC019583</strain>
    </source>
</reference>
<keyword evidence="1" id="KW-0812">Transmembrane</keyword>
<dbReference type="EMBL" id="JBEYBN010000001">
    <property type="protein sequence ID" value="MEU2265023.1"/>
    <property type="molecule type" value="Genomic_DNA"/>
</dbReference>
<accession>A0ABV2XLZ5</accession>
<evidence type="ECO:0000313" key="3">
    <source>
        <dbReference type="Proteomes" id="UP001550603"/>
    </source>
</evidence>
<dbReference type="RefSeq" id="WP_359784437.1">
    <property type="nucleotide sequence ID" value="NZ_JBEYBN010000001.1"/>
</dbReference>
<evidence type="ECO:0000313" key="2">
    <source>
        <dbReference type="EMBL" id="MEU2265023.1"/>
    </source>
</evidence>
<keyword evidence="3" id="KW-1185">Reference proteome</keyword>
<keyword evidence="1" id="KW-1133">Transmembrane helix</keyword>
<comment type="caution">
    <text evidence="2">The sequence shown here is derived from an EMBL/GenBank/DDBJ whole genome shotgun (WGS) entry which is preliminary data.</text>
</comment>
<protein>
    <submittedName>
        <fullName evidence="2">Uncharacterized protein</fullName>
    </submittedName>
</protein>
<dbReference type="Proteomes" id="UP001550603">
    <property type="component" value="Unassembled WGS sequence"/>
</dbReference>
<proteinExistence type="predicted"/>